<dbReference type="PANTHER" id="PTHR30336:SF4">
    <property type="entry name" value="ENVELOPE BIOGENESIS FACTOR ELYC"/>
    <property type="match status" value="1"/>
</dbReference>
<sequence length="258" mass="27808">MASLALPIARLVDPLFLLLAAVALGLALSSGETGFLSRRAKVGRALIGCAWLALWLLSMPWVSASLVRWHSTPPKDLRADLAGSAPERRALILLTAGIDADEFGEPAMERLSAPGLERCLGAVRVYREHGFGHIIISGRDAVLEPTALAAGMADLLVELGVPRSKIHLETASRDTRENALYSARMVRELPVDAAVVVTSALHMPRALRMFERAGLTVTPAPVRFLSAPPDGLERLIPSSLSLRRSQRVVHELVGMLEP</sequence>
<dbReference type="Pfam" id="PF02698">
    <property type="entry name" value="DUF218"/>
    <property type="match status" value="1"/>
</dbReference>
<protein>
    <recommendedName>
        <fullName evidence="2">DUF218 domain-containing protein</fullName>
    </recommendedName>
</protein>
<accession>A0A2L0EKI6</accession>
<evidence type="ECO:0000313" key="4">
    <source>
        <dbReference type="Proteomes" id="UP000238348"/>
    </source>
</evidence>
<dbReference type="GO" id="GO:0000270">
    <property type="term" value="P:peptidoglycan metabolic process"/>
    <property type="evidence" value="ECO:0007669"/>
    <property type="project" value="TreeGrafter"/>
</dbReference>
<dbReference type="CDD" id="cd06259">
    <property type="entry name" value="YdcF-like"/>
    <property type="match status" value="1"/>
</dbReference>
<dbReference type="EMBL" id="CP012673">
    <property type="protein sequence ID" value="AUX39788.1"/>
    <property type="molecule type" value="Genomic_DNA"/>
</dbReference>
<dbReference type="Gene3D" id="3.40.50.620">
    <property type="entry name" value="HUPs"/>
    <property type="match status" value="1"/>
</dbReference>
<feature type="transmembrane region" description="Helical" evidence="1">
    <location>
        <begin position="45"/>
        <end position="67"/>
    </location>
</feature>
<keyword evidence="1" id="KW-0812">Transmembrane</keyword>
<name>A0A2L0EKI6_SORCE</name>
<reference evidence="3 4" key="1">
    <citation type="submission" date="2015-09" db="EMBL/GenBank/DDBJ databases">
        <title>Sorangium comparison.</title>
        <authorList>
            <person name="Zaburannyi N."/>
            <person name="Bunk B."/>
            <person name="Overmann J."/>
            <person name="Mueller R."/>
        </authorList>
    </citation>
    <scope>NUCLEOTIDE SEQUENCE [LARGE SCALE GENOMIC DNA]</scope>
    <source>
        <strain evidence="3 4">So ce26</strain>
    </source>
</reference>
<dbReference type="GO" id="GO:0005886">
    <property type="term" value="C:plasma membrane"/>
    <property type="evidence" value="ECO:0007669"/>
    <property type="project" value="TreeGrafter"/>
</dbReference>
<dbReference type="InterPro" id="IPR003848">
    <property type="entry name" value="DUF218"/>
</dbReference>
<dbReference type="RefSeq" id="WP_234023415.1">
    <property type="nucleotide sequence ID" value="NZ_CP012673.1"/>
</dbReference>
<dbReference type="PANTHER" id="PTHR30336">
    <property type="entry name" value="INNER MEMBRANE PROTEIN, PROBABLE PERMEASE"/>
    <property type="match status" value="1"/>
</dbReference>
<evidence type="ECO:0000313" key="3">
    <source>
        <dbReference type="EMBL" id="AUX39788.1"/>
    </source>
</evidence>
<evidence type="ECO:0000256" key="1">
    <source>
        <dbReference type="SAM" id="Phobius"/>
    </source>
</evidence>
<dbReference type="Proteomes" id="UP000238348">
    <property type="component" value="Chromosome"/>
</dbReference>
<dbReference type="GO" id="GO:0043164">
    <property type="term" value="P:Gram-negative-bacterium-type cell wall biogenesis"/>
    <property type="evidence" value="ECO:0007669"/>
    <property type="project" value="TreeGrafter"/>
</dbReference>
<proteinExistence type="predicted"/>
<organism evidence="3 4">
    <name type="scientific">Sorangium cellulosum</name>
    <name type="common">Polyangium cellulosum</name>
    <dbReference type="NCBI Taxonomy" id="56"/>
    <lineage>
        <taxon>Bacteria</taxon>
        <taxon>Pseudomonadati</taxon>
        <taxon>Myxococcota</taxon>
        <taxon>Polyangia</taxon>
        <taxon>Polyangiales</taxon>
        <taxon>Polyangiaceae</taxon>
        <taxon>Sorangium</taxon>
    </lineage>
</organism>
<evidence type="ECO:0000259" key="2">
    <source>
        <dbReference type="Pfam" id="PF02698"/>
    </source>
</evidence>
<feature type="domain" description="DUF218" evidence="2">
    <location>
        <begin position="116"/>
        <end position="254"/>
    </location>
</feature>
<dbReference type="InterPro" id="IPR014729">
    <property type="entry name" value="Rossmann-like_a/b/a_fold"/>
</dbReference>
<dbReference type="AlphaFoldDB" id="A0A2L0EKI6"/>
<gene>
    <name evidence="3" type="ORF">SOCE26_011830</name>
</gene>
<keyword evidence="1" id="KW-1133">Transmembrane helix</keyword>
<dbReference type="InterPro" id="IPR051599">
    <property type="entry name" value="Cell_Envelope_Assoc"/>
</dbReference>
<keyword evidence="1" id="KW-0472">Membrane</keyword>